<dbReference type="OrthoDB" id="495458at2759"/>
<reference evidence="3" key="1">
    <citation type="journal article" date="2013" name="Proc. Natl. Acad. Sci. U.S.A.">
        <title>Genome structure and metabolic features in the red seaweed Chondrus crispus shed light on evolution of the Archaeplastida.</title>
        <authorList>
            <person name="Collen J."/>
            <person name="Porcel B."/>
            <person name="Carre W."/>
            <person name="Ball S.G."/>
            <person name="Chaparro C."/>
            <person name="Tonon T."/>
            <person name="Barbeyron T."/>
            <person name="Michel G."/>
            <person name="Noel B."/>
            <person name="Valentin K."/>
            <person name="Elias M."/>
            <person name="Artiguenave F."/>
            <person name="Arun A."/>
            <person name="Aury J.M."/>
            <person name="Barbosa-Neto J.F."/>
            <person name="Bothwell J.H."/>
            <person name="Bouget F.Y."/>
            <person name="Brillet L."/>
            <person name="Cabello-Hurtado F."/>
            <person name="Capella-Gutierrez S."/>
            <person name="Charrier B."/>
            <person name="Cladiere L."/>
            <person name="Cock J.M."/>
            <person name="Coelho S.M."/>
            <person name="Colleoni C."/>
            <person name="Czjzek M."/>
            <person name="Da Silva C."/>
            <person name="Delage L."/>
            <person name="Denoeud F."/>
            <person name="Deschamps P."/>
            <person name="Dittami S.M."/>
            <person name="Gabaldon T."/>
            <person name="Gachon C.M."/>
            <person name="Groisillier A."/>
            <person name="Herve C."/>
            <person name="Jabbari K."/>
            <person name="Katinka M."/>
            <person name="Kloareg B."/>
            <person name="Kowalczyk N."/>
            <person name="Labadie K."/>
            <person name="Leblanc C."/>
            <person name="Lopez P.J."/>
            <person name="McLachlan D.H."/>
            <person name="Meslet-Cladiere L."/>
            <person name="Moustafa A."/>
            <person name="Nehr Z."/>
            <person name="Nyvall Collen P."/>
            <person name="Panaud O."/>
            <person name="Partensky F."/>
            <person name="Poulain J."/>
            <person name="Rensing S.A."/>
            <person name="Rousvoal S."/>
            <person name="Samson G."/>
            <person name="Symeonidi A."/>
            <person name="Weissenbach J."/>
            <person name="Zambounis A."/>
            <person name="Wincker P."/>
            <person name="Boyen C."/>
        </authorList>
    </citation>
    <scope>NUCLEOTIDE SEQUENCE [LARGE SCALE GENOMIC DNA]</scope>
    <source>
        <strain evidence="3">cv. Stackhouse</strain>
    </source>
</reference>
<sequence>MTPPLTKGTTISVRFSAVVDGDTIRVYLPSNPKAESIRLLNIDTEESVSFSSKPKTPWGLKAKSFAYSFFKGTENVELEFLGTESVDVALEKHRGLFGRVLAYVYKDGIDFQYVMTRKGYTPYFNKYGNATFASHHARYVAAEHQAQIEAIGV</sequence>
<keyword evidence="3" id="KW-1185">Reference proteome</keyword>
<dbReference type="Pfam" id="PF00565">
    <property type="entry name" value="SNase"/>
    <property type="match status" value="1"/>
</dbReference>
<evidence type="ECO:0000313" key="3">
    <source>
        <dbReference type="Proteomes" id="UP000012073"/>
    </source>
</evidence>
<dbReference type="RefSeq" id="XP_005719190.1">
    <property type="nucleotide sequence ID" value="XM_005719133.1"/>
</dbReference>
<dbReference type="InterPro" id="IPR016071">
    <property type="entry name" value="Staphylococal_nuclease_OB-fold"/>
</dbReference>
<dbReference type="GeneID" id="17326908"/>
<dbReference type="SUPFAM" id="SSF50199">
    <property type="entry name" value="Staphylococcal nuclease"/>
    <property type="match status" value="1"/>
</dbReference>
<evidence type="ECO:0000313" key="2">
    <source>
        <dbReference type="EMBL" id="CDF39279.1"/>
    </source>
</evidence>
<accession>R7QMF0</accession>
<dbReference type="EMBL" id="HG002017">
    <property type="protein sequence ID" value="CDF39279.1"/>
    <property type="molecule type" value="Genomic_DNA"/>
</dbReference>
<dbReference type="SMART" id="SM00318">
    <property type="entry name" value="SNc"/>
    <property type="match status" value="1"/>
</dbReference>
<evidence type="ECO:0000259" key="1">
    <source>
        <dbReference type="PROSITE" id="PS50830"/>
    </source>
</evidence>
<proteinExistence type="predicted"/>
<dbReference type="Gramene" id="CDF39279">
    <property type="protein sequence ID" value="CDF39279"/>
    <property type="gene ID" value="CHC_T00000224001"/>
</dbReference>
<dbReference type="KEGG" id="ccp:CHC_T00000224001"/>
<dbReference type="Gene3D" id="2.40.50.90">
    <property type="match status" value="1"/>
</dbReference>
<dbReference type="PROSITE" id="PS50830">
    <property type="entry name" value="TNASE_3"/>
    <property type="match status" value="1"/>
</dbReference>
<organism evidence="2 3">
    <name type="scientific">Chondrus crispus</name>
    <name type="common">Carrageen Irish moss</name>
    <name type="synonym">Polymorpha crispa</name>
    <dbReference type="NCBI Taxonomy" id="2769"/>
    <lineage>
        <taxon>Eukaryota</taxon>
        <taxon>Rhodophyta</taxon>
        <taxon>Florideophyceae</taxon>
        <taxon>Rhodymeniophycidae</taxon>
        <taxon>Gigartinales</taxon>
        <taxon>Gigartinaceae</taxon>
        <taxon>Chondrus</taxon>
    </lineage>
</organism>
<feature type="domain" description="TNase-like" evidence="1">
    <location>
        <begin position="9"/>
        <end position="153"/>
    </location>
</feature>
<protein>
    <recommendedName>
        <fullName evidence="1">TNase-like domain-containing protein</fullName>
    </recommendedName>
</protein>
<dbReference type="PhylomeDB" id="R7QMF0"/>
<name>R7QMF0_CHOCR</name>
<gene>
    <name evidence="2" type="ORF">CHC_T00000224001</name>
</gene>
<dbReference type="Proteomes" id="UP000012073">
    <property type="component" value="Unassembled WGS sequence"/>
</dbReference>
<dbReference type="InterPro" id="IPR035437">
    <property type="entry name" value="SNase_OB-fold_sf"/>
</dbReference>
<dbReference type="AlphaFoldDB" id="R7QMF0"/>